<name>A0A7Y9NQC3_9BACT</name>
<feature type="transmembrane region" description="Helical" evidence="5">
    <location>
        <begin position="21"/>
        <end position="44"/>
    </location>
</feature>
<evidence type="ECO:0000259" key="6">
    <source>
        <dbReference type="PROSITE" id="PS50850"/>
    </source>
</evidence>
<comment type="caution">
    <text evidence="7">The sequence shown here is derived from an EMBL/GenBank/DDBJ whole genome shotgun (WGS) entry which is preliminary data.</text>
</comment>
<feature type="domain" description="Major facilitator superfamily (MFS) profile" evidence="6">
    <location>
        <begin position="22"/>
        <end position="407"/>
    </location>
</feature>
<dbReference type="GO" id="GO:0005886">
    <property type="term" value="C:plasma membrane"/>
    <property type="evidence" value="ECO:0007669"/>
    <property type="project" value="TreeGrafter"/>
</dbReference>
<dbReference type="InterPro" id="IPR011701">
    <property type="entry name" value="MFS"/>
</dbReference>
<dbReference type="PANTHER" id="PTHR23508:SF10">
    <property type="entry name" value="CARBOXYLIC ACID TRANSPORTER PROTEIN HOMOLOG"/>
    <property type="match status" value="1"/>
</dbReference>
<dbReference type="SUPFAM" id="SSF103473">
    <property type="entry name" value="MFS general substrate transporter"/>
    <property type="match status" value="1"/>
</dbReference>
<reference evidence="7 8" key="1">
    <citation type="submission" date="2020-07" db="EMBL/GenBank/DDBJ databases">
        <title>Genomic Encyclopedia of Type Strains, Phase IV (KMG-V): Genome sequencing to study the core and pangenomes of soil and plant-associated prokaryotes.</title>
        <authorList>
            <person name="Whitman W."/>
        </authorList>
    </citation>
    <scope>NUCLEOTIDE SEQUENCE [LARGE SCALE GENOMIC DNA]</scope>
    <source>
        <strain evidence="7 8">M8UP30</strain>
    </source>
</reference>
<dbReference type="InterPro" id="IPR020846">
    <property type="entry name" value="MFS_dom"/>
</dbReference>
<evidence type="ECO:0000256" key="1">
    <source>
        <dbReference type="ARBA" id="ARBA00004141"/>
    </source>
</evidence>
<dbReference type="EMBL" id="JACCCV010000002">
    <property type="protein sequence ID" value="NYF53437.1"/>
    <property type="molecule type" value="Genomic_DNA"/>
</dbReference>
<feature type="transmembrane region" description="Helical" evidence="5">
    <location>
        <begin position="266"/>
        <end position="286"/>
    </location>
</feature>
<evidence type="ECO:0000256" key="5">
    <source>
        <dbReference type="SAM" id="Phobius"/>
    </source>
</evidence>
<feature type="transmembrane region" description="Helical" evidence="5">
    <location>
        <begin position="174"/>
        <end position="195"/>
    </location>
</feature>
<feature type="transmembrane region" description="Helical" evidence="5">
    <location>
        <begin position="88"/>
        <end position="105"/>
    </location>
</feature>
<evidence type="ECO:0000256" key="2">
    <source>
        <dbReference type="ARBA" id="ARBA00022692"/>
    </source>
</evidence>
<feature type="transmembrane region" description="Helical" evidence="5">
    <location>
        <begin position="145"/>
        <end position="168"/>
    </location>
</feature>
<dbReference type="PROSITE" id="PS00217">
    <property type="entry name" value="SUGAR_TRANSPORT_2"/>
    <property type="match status" value="1"/>
</dbReference>
<accession>A0A7Y9NQC3</accession>
<evidence type="ECO:0000256" key="4">
    <source>
        <dbReference type="ARBA" id="ARBA00023136"/>
    </source>
</evidence>
<dbReference type="AlphaFoldDB" id="A0A7Y9NQC3"/>
<dbReference type="PANTHER" id="PTHR23508">
    <property type="entry name" value="CARBOXYLIC ACID TRANSPORTER PROTEIN HOMOLOG"/>
    <property type="match status" value="1"/>
</dbReference>
<gene>
    <name evidence="7" type="ORF">HDF12_003836</name>
</gene>
<proteinExistence type="predicted"/>
<dbReference type="InterPro" id="IPR005829">
    <property type="entry name" value="Sugar_transporter_CS"/>
</dbReference>
<comment type="subcellular location">
    <subcellularLocation>
        <location evidence="1">Membrane</location>
        <topology evidence="1">Multi-pass membrane protein</topology>
    </subcellularLocation>
</comment>
<keyword evidence="4 5" id="KW-0472">Membrane</keyword>
<feature type="transmembrane region" description="Helical" evidence="5">
    <location>
        <begin position="56"/>
        <end position="76"/>
    </location>
</feature>
<feature type="transmembrane region" description="Helical" evidence="5">
    <location>
        <begin position="216"/>
        <end position="239"/>
    </location>
</feature>
<keyword evidence="2 5" id="KW-0812">Transmembrane</keyword>
<dbReference type="CDD" id="cd17316">
    <property type="entry name" value="MFS_SV2_like"/>
    <property type="match status" value="1"/>
</dbReference>
<keyword evidence="3 5" id="KW-1133">Transmembrane helix</keyword>
<sequence>MHIEDELTVSQTEQNTPGWQFAVASGLLGWVLDAFDFFVIVFLFDTLASHFQVEKRAIVFTISITLAMRPVGALIFGALADRFGRRKPLMLCVIYFSLITVLSGFSPNYTFFVVMRALYGIGMGGYWGIGASFAMENAPRKLRGLLSGMMQGGYPFGYLLAAVGMLTIMPRLGWHSMFLVGTLMAAVIVVLTLLSPESEAWKLHRMGSVKTIFKTLFQHMGSFSYLLLVMVVMSCLSHGTQDLYPDFLKSIPAVGSSLVLGMKPLYGIPIIYNIGAITGAVFFGYISERVGRRYAIMMALVLSLAAIPAWAFGGTILMLVVGSYLMQTGVQGAFGVIPAHLNELSPDSVRSLFPGFVYQLGVLIASPAVSIEFLLRDHLGYPLALTIFEVVVIVMLLFIFGFGPERRGRSFRAKAG</sequence>
<evidence type="ECO:0000313" key="8">
    <source>
        <dbReference type="Proteomes" id="UP000534186"/>
    </source>
</evidence>
<feature type="transmembrane region" description="Helical" evidence="5">
    <location>
        <begin position="298"/>
        <end position="325"/>
    </location>
</feature>
<organism evidence="7 8">
    <name type="scientific">Tunturiibacter lichenicola</name>
    <dbReference type="NCBI Taxonomy" id="2051959"/>
    <lineage>
        <taxon>Bacteria</taxon>
        <taxon>Pseudomonadati</taxon>
        <taxon>Acidobacteriota</taxon>
        <taxon>Terriglobia</taxon>
        <taxon>Terriglobales</taxon>
        <taxon>Acidobacteriaceae</taxon>
        <taxon>Tunturiibacter</taxon>
    </lineage>
</organism>
<evidence type="ECO:0000313" key="7">
    <source>
        <dbReference type="EMBL" id="NYF53437.1"/>
    </source>
</evidence>
<dbReference type="GO" id="GO:0046943">
    <property type="term" value="F:carboxylic acid transmembrane transporter activity"/>
    <property type="evidence" value="ECO:0007669"/>
    <property type="project" value="TreeGrafter"/>
</dbReference>
<protein>
    <submittedName>
        <fullName evidence="7">SHS family lactate transporter-like MFS transporter</fullName>
    </submittedName>
</protein>
<dbReference type="PROSITE" id="PS50850">
    <property type="entry name" value="MFS"/>
    <property type="match status" value="1"/>
</dbReference>
<feature type="transmembrane region" description="Helical" evidence="5">
    <location>
        <begin position="111"/>
        <end position="133"/>
    </location>
</feature>
<dbReference type="Proteomes" id="UP000534186">
    <property type="component" value="Unassembled WGS sequence"/>
</dbReference>
<evidence type="ECO:0000256" key="3">
    <source>
        <dbReference type="ARBA" id="ARBA00022989"/>
    </source>
</evidence>
<dbReference type="Gene3D" id="1.20.1250.20">
    <property type="entry name" value="MFS general substrate transporter like domains"/>
    <property type="match status" value="2"/>
</dbReference>
<dbReference type="InterPro" id="IPR036259">
    <property type="entry name" value="MFS_trans_sf"/>
</dbReference>
<feature type="transmembrane region" description="Helical" evidence="5">
    <location>
        <begin position="382"/>
        <end position="402"/>
    </location>
</feature>
<dbReference type="Pfam" id="PF07690">
    <property type="entry name" value="MFS_1"/>
    <property type="match status" value="1"/>
</dbReference>